<reference evidence="1 2" key="1">
    <citation type="submission" date="2023-10" db="EMBL/GenBank/DDBJ databases">
        <title>Noviherbaspirillum sp. CPCC 100848 genome assembly.</title>
        <authorList>
            <person name="Li X.Y."/>
            <person name="Fang X.M."/>
        </authorList>
    </citation>
    <scope>NUCLEOTIDE SEQUENCE [LARGE SCALE GENOMIC DNA]</scope>
    <source>
        <strain evidence="1 2">CPCC 100848</strain>
    </source>
</reference>
<protein>
    <submittedName>
        <fullName evidence="1">Uncharacterized protein</fullName>
    </submittedName>
</protein>
<organism evidence="1 2">
    <name type="scientific">Noviherbaspirillum album</name>
    <dbReference type="NCBI Taxonomy" id="3080276"/>
    <lineage>
        <taxon>Bacteria</taxon>
        <taxon>Pseudomonadati</taxon>
        <taxon>Pseudomonadota</taxon>
        <taxon>Betaproteobacteria</taxon>
        <taxon>Burkholderiales</taxon>
        <taxon>Oxalobacteraceae</taxon>
        <taxon>Noviherbaspirillum</taxon>
    </lineage>
</organism>
<dbReference type="RefSeq" id="WP_326507144.1">
    <property type="nucleotide sequence ID" value="NZ_JAWIIV010000011.1"/>
</dbReference>
<evidence type="ECO:0000313" key="2">
    <source>
        <dbReference type="Proteomes" id="UP001352263"/>
    </source>
</evidence>
<sequence>MRLIHTPVASLKGRTIVFRHVFWQVIDTEGNDVLLRRGPSNDQRGILQRKQMKDCRLFMNREEIARHYPRLLEELRTGCCLSFQEAEDLLAGMMTTGSYWMGNEAIARIGGAREAVLHALRCRRQRRHLSHN</sequence>
<keyword evidence="2" id="KW-1185">Reference proteome</keyword>
<name>A0ABU6J9U6_9BURK</name>
<evidence type="ECO:0000313" key="1">
    <source>
        <dbReference type="EMBL" id="MEC4720425.1"/>
    </source>
</evidence>
<accession>A0ABU6J9U6</accession>
<dbReference type="EMBL" id="JAWIIV010000011">
    <property type="protein sequence ID" value="MEC4720425.1"/>
    <property type="molecule type" value="Genomic_DNA"/>
</dbReference>
<gene>
    <name evidence="1" type="ORF">RY831_14780</name>
</gene>
<dbReference type="Proteomes" id="UP001352263">
    <property type="component" value="Unassembled WGS sequence"/>
</dbReference>
<comment type="caution">
    <text evidence="1">The sequence shown here is derived from an EMBL/GenBank/DDBJ whole genome shotgun (WGS) entry which is preliminary data.</text>
</comment>
<proteinExistence type="predicted"/>